<evidence type="ECO:0000256" key="3">
    <source>
        <dbReference type="ARBA" id="ARBA00022970"/>
    </source>
</evidence>
<evidence type="ECO:0000256" key="4">
    <source>
        <dbReference type="SAM" id="SignalP"/>
    </source>
</evidence>
<evidence type="ECO:0000259" key="5">
    <source>
        <dbReference type="Pfam" id="PF13458"/>
    </source>
</evidence>
<evidence type="ECO:0000256" key="1">
    <source>
        <dbReference type="ARBA" id="ARBA00010062"/>
    </source>
</evidence>
<dbReference type="AlphaFoldDB" id="A0A8J7UIZ8"/>
<dbReference type="InterPro" id="IPR028082">
    <property type="entry name" value="Peripla_BP_I"/>
</dbReference>
<feature type="chain" id="PRO_5035202161" evidence="4">
    <location>
        <begin position="29"/>
        <end position="385"/>
    </location>
</feature>
<organism evidence="6 7">
    <name type="scientific">Tianweitania sediminis</name>
    <dbReference type="NCBI Taxonomy" id="1502156"/>
    <lineage>
        <taxon>Bacteria</taxon>
        <taxon>Pseudomonadati</taxon>
        <taxon>Pseudomonadota</taxon>
        <taxon>Alphaproteobacteria</taxon>
        <taxon>Hyphomicrobiales</taxon>
        <taxon>Phyllobacteriaceae</taxon>
        <taxon>Tianweitania</taxon>
    </lineage>
</organism>
<reference evidence="6" key="1">
    <citation type="submission" date="2021-03" db="EMBL/GenBank/DDBJ databases">
        <title>Genome sequencing and assembly of Tianweitania sediminis.</title>
        <authorList>
            <person name="Chhetri G."/>
        </authorList>
    </citation>
    <scope>NUCLEOTIDE SEQUENCE</scope>
    <source>
        <strain evidence="6">Z8</strain>
    </source>
</reference>
<dbReference type="Pfam" id="PF13458">
    <property type="entry name" value="Peripla_BP_6"/>
    <property type="match status" value="1"/>
</dbReference>
<feature type="signal peptide" evidence="4">
    <location>
        <begin position="1"/>
        <end position="28"/>
    </location>
</feature>
<dbReference type="SUPFAM" id="SSF53822">
    <property type="entry name" value="Periplasmic binding protein-like I"/>
    <property type="match status" value="1"/>
</dbReference>
<keyword evidence="3" id="KW-0813">Transport</keyword>
<dbReference type="GO" id="GO:0006865">
    <property type="term" value="P:amino acid transport"/>
    <property type="evidence" value="ECO:0007669"/>
    <property type="project" value="UniProtKB-KW"/>
</dbReference>
<evidence type="ECO:0000313" key="6">
    <source>
        <dbReference type="EMBL" id="MBP0438330.1"/>
    </source>
</evidence>
<dbReference type="PANTHER" id="PTHR30483">
    <property type="entry name" value="LEUCINE-SPECIFIC-BINDING PROTEIN"/>
    <property type="match status" value="1"/>
</dbReference>
<keyword evidence="7" id="KW-1185">Reference proteome</keyword>
<dbReference type="InterPro" id="IPR028081">
    <property type="entry name" value="Leu-bd"/>
</dbReference>
<keyword evidence="3" id="KW-0029">Amino-acid transport</keyword>
<protein>
    <submittedName>
        <fullName evidence="6">ABC transporter substrate-binding protein</fullName>
    </submittedName>
</protein>
<dbReference type="EMBL" id="JAGIYY010000001">
    <property type="protein sequence ID" value="MBP0438330.1"/>
    <property type="molecule type" value="Genomic_DNA"/>
</dbReference>
<dbReference type="RefSeq" id="WP_209334236.1">
    <property type="nucleotide sequence ID" value="NZ_JAGIYY010000001.1"/>
</dbReference>
<dbReference type="Proteomes" id="UP000666240">
    <property type="component" value="Unassembled WGS sequence"/>
</dbReference>
<comment type="caution">
    <text evidence="6">The sequence shown here is derived from an EMBL/GenBank/DDBJ whole genome shotgun (WGS) entry which is preliminary data.</text>
</comment>
<evidence type="ECO:0000313" key="7">
    <source>
        <dbReference type="Proteomes" id="UP000666240"/>
    </source>
</evidence>
<name>A0A8J7UIZ8_9HYPH</name>
<dbReference type="InterPro" id="IPR051010">
    <property type="entry name" value="BCAA_transport"/>
</dbReference>
<dbReference type="Gene3D" id="3.40.50.2300">
    <property type="match status" value="2"/>
</dbReference>
<dbReference type="PANTHER" id="PTHR30483:SF6">
    <property type="entry name" value="PERIPLASMIC BINDING PROTEIN OF ABC TRANSPORTER FOR NATURAL AMINO ACIDS"/>
    <property type="match status" value="1"/>
</dbReference>
<evidence type="ECO:0000256" key="2">
    <source>
        <dbReference type="ARBA" id="ARBA00022729"/>
    </source>
</evidence>
<sequence>MRIRKFSLRFAASILALSGAMAPNAAFAEPDAGEYKIGFISEATGPLAAAGNSYLHGAQLAIEQINAEESAGKGVELELVEKESGSDAARSVQALTQFIADRDVLAVSCCILSPVAGAVKPVAIAQKMPLVLYGATRPGLPELPYVTSIVVLPGPQEVKMTKMLAEKLAPKTVTYFVNADNDGFQGRFKAAQEVMEEAGIKTGGVVSILSADTDFTAPATQAIATNPDLIMVWTTQTPAAGIIAALRARGYEGHISASDVISPAPVFERIGEPLAGIPFPTSFAAEISTSPEAKAFAEAYEAKFNGSPDTYAAQGYTAMRYIAQGLKSLDGEPTREALANAMASIAEITPNVYGGLPMKEGQADVDKALIAAWTKDGKITTWEGN</sequence>
<gene>
    <name evidence="6" type="ORF">J5Y06_06685</name>
</gene>
<feature type="domain" description="Leucine-binding protein" evidence="5">
    <location>
        <begin position="35"/>
        <end position="356"/>
    </location>
</feature>
<comment type="similarity">
    <text evidence="1">Belongs to the leucine-binding protein family.</text>
</comment>
<keyword evidence="2 4" id="KW-0732">Signal</keyword>
<proteinExistence type="inferred from homology"/>
<accession>A0A8J7UIZ8</accession>